<dbReference type="PANTHER" id="PTHR43394:SF27">
    <property type="entry name" value="ATP-DEPENDENT TRANSLOCASE ABCB1-LIKE"/>
    <property type="match status" value="1"/>
</dbReference>
<evidence type="ECO:0000256" key="5">
    <source>
        <dbReference type="ARBA" id="ARBA00022840"/>
    </source>
</evidence>
<dbReference type="Pfam" id="PF00664">
    <property type="entry name" value="ABC_membrane"/>
    <property type="match status" value="2"/>
</dbReference>
<dbReference type="InterPro" id="IPR027417">
    <property type="entry name" value="P-loop_NTPase"/>
</dbReference>
<feature type="domain" description="ABC transporter" evidence="9">
    <location>
        <begin position="992"/>
        <end position="1230"/>
    </location>
</feature>
<evidence type="ECO:0000313" key="12">
    <source>
        <dbReference type="Proteomes" id="UP001153292"/>
    </source>
</evidence>
<organism evidence="11 12">
    <name type="scientific">Chilo suppressalis</name>
    <name type="common">Asiatic rice borer moth</name>
    <dbReference type="NCBI Taxonomy" id="168631"/>
    <lineage>
        <taxon>Eukaryota</taxon>
        <taxon>Metazoa</taxon>
        <taxon>Ecdysozoa</taxon>
        <taxon>Arthropoda</taxon>
        <taxon>Hexapoda</taxon>
        <taxon>Insecta</taxon>
        <taxon>Pterygota</taxon>
        <taxon>Neoptera</taxon>
        <taxon>Endopterygota</taxon>
        <taxon>Lepidoptera</taxon>
        <taxon>Glossata</taxon>
        <taxon>Ditrysia</taxon>
        <taxon>Pyraloidea</taxon>
        <taxon>Crambidae</taxon>
        <taxon>Crambinae</taxon>
        <taxon>Chilo</taxon>
    </lineage>
</organism>
<dbReference type="PANTHER" id="PTHR43394">
    <property type="entry name" value="ATP-DEPENDENT PERMEASE MDL1, MITOCHONDRIAL"/>
    <property type="match status" value="1"/>
</dbReference>
<dbReference type="Gene3D" id="1.20.1560.10">
    <property type="entry name" value="ABC transporter type 1, transmembrane domain"/>
    <property type="match status" value="2"/>
</dbReference>
<keyword evidence="5" id="KW-0067">ATP-binding</keyword>
<dbReference type="CDD" id="cd03249">
    <property type="entry name" value="ABC_MTABC3_MDL1_MDL2"/>
    <property type="match status" value="2"/>
</dbReference>
<dbReference type="PROSITE" id="PS50893">
    <property type="entry name" value="ABC_TRANSPORTER_2"/>
    <property type="match status" value="2"/>
</dbReference>
<keyword evidence="6 8" id="KW-1133">Transmembrane helix</keyword>
<evidence type="ECO:0000259" key="10">
    <source>
        <dbReference type="PROSITE" id="PS50929"/>
    </source>
</evidence>
<evidence type="ECO:0000313" key="11">
    <source>
        <dbReference type="EMBL" id="CAH0398269.1"/>
    </source>
</evidence>
<comment type="subcellular location">
    <subcellularLocation>
        <location evidence="1">Membrane</location>
        <topology evidence="1">Multi-pass membrane protein</topology>
    </subcellularLocation>
</comment>
<feature type="transmembrane region" description="Helical" evidence="8">
    <location>
        <begin position="195"/>
        <end position="217"/>
    </location>
</feature>
<proteinExistence type="inferred from homology"/>
<dbReference type="Pfam" id="PF00005">
    <property type="entry name" value="ABC_tran"/>
    <property type="match status" value="2"/>
</dbReference>
<accession>A0ABN8AUG0</accession>
<evidence type="ECO:0000256" key="8">
    <source>
        <dbReference type="SAM" id="Phobius"/>
    </source>
</evidence>
<keyword evidence="4" id="KW-0547">Nucleotide-binding</keyword>
<dbReference type="InterPro" id="IPR011527">
    <property type="entry name" value="ABC1_TM_dom"/>
</dbReference>
<feature type="transmembrane region" description="Helical" evidence="8">
    <location>
        <begin position="171"/>
        <end position="189"/>
    </location>
</feature>
<dbReference type="PROSITE" id="PS00211">
    <property type="entry name" value="ABC_TRANSPORTER_1"/>
    <property type="match status" value="2"/>
</dbReference>
<dbReference type="EMBL" id="OU963904">
    <property type="protein sequence ID" value="CAH0398269.1"/>
    <property type="molecule type" value="Genomic_DNA"/>
</dbReference>
<gene>
    <name evidence="11" type="ORF">CHILSU_LOCUS1384</name>
</gene>
<keyword evidence="12" id="KW-1185">Reference proteome</keyword>
<dbReference type="InterPro" id="IPR017871">
    <property type="entry name" value="ABC_transporter-like_CS"/>
</dbReference>
<comment type="similarity">
    <text evidence="2">Belongs to the ABC transporter superfamily. ABCB family. Multidrug resistance exporter (TC 3.A.1.201) subfamily.</text>
</comment>
<dbReference type="SUPFAM" id="SSF52540">
    <property type="entry name" value="P-loop containing nucleoside triphosphate hydrolases"/>
    <property type="match status" value="2"/>
</dbReference>
<reference evidence="11" key="1">
    <citation type="submission" date="2021-12" db="EMBL/GenBank/DDBJ databases">
        <authorList>
            <person name="King R."/>
        </authorList>
    </citation>
    <scope>NUCLEOTIDE SEQUENCE</scope>
</reference>
<dbReference type="CDD" id="cd18577">
    <property type="entry name" value="ABC_6TM_Pgp_ABCB1_D1_like"/>
    <property type="match status" value="1"/>
</dbReference>
<sequence>MRRKDKKNRDDIEKTSQSKKTVPTSISYFTLYRFASKWDKLLIAISLLCNAVAGMILPYAITLVAGVFQDMISYAKDGDNSIENNEQFLNSLHTFAIKYSCVGIILFLSGYLGTALSKIAALNQIFKLRQEYLKSALNQDFAYFDLCHTGDFASKMADDIIKVEEGIGDKVSSFIYNLTIGIGCVLMAMLKGWKLALLCLTTTPATFLLVGLTGRIADSLSKKGAMEKGRASAIAEEVLSSIRTVFAFNGQQKELERYRQPLSRARKIYIKRDLFTGLSMGALFLCVFCSYALSFYTGIYLVINDPQHYNADVMFSVFFGIMTALSTFGMVGSLVSTFGAARGSGAQIFHLLDNVPTINPLEDRGLKPIEIEGNITFNDVVFHYPTRPEVPVLNGLNLTVKRGQTVALVGHSGCGKSTVVQLIARFYDVVDGNVYLDSNDVRNLSVCWLRSQIGLVGQLPVLFDASIRENIRYGREDATEDDLLVAAEQAYAHQFITRLPKGYDTMVGEGGVALSGGQKQRIAIARALIRNPKILLLDEATSALDLSSEAKVQKALDKAARGRTTIVVAHRLSTIRNAHEINVMKDGVVVEKGSHVELMALKGYYWEMVVMQERKEPISEDADFTREESKISEHVSVAGTTVIDDKEKRESPKVSFWKVVRLNAPEWKLIAVGCVCSIIIGFSMPLFIVVFGDLFGSMSSSDPSELLAKVEFVSLACIAIGVVMGLSHFIEATSFGAAGAYLTERLRVHMFQHLMRQNVAFYDYRLNSTGALCARLSGEAAQVQAATGQRIGVVLQGVGSIGLAVLLALVFEWRVALVALSFIPVVAVVIYYQGKAIGEESRGTAKTLENSTMIAIEAVSNVRTVASLGRERQVLAEYTARLQPALGPARRAAHCRGVVAGLSRSMFNFINAVALTYGGHLIVNSGVAYEHILITTQSLQMASGQAQNAFTFAPDFHKGITAASRILEFLKSKSQIVDPEKPITDFKASGEVNFEDVEFTYPSLHTARVLKGLSFHLERGTTVALVGQSGCGKSTVVQLLQRFYDPYTGTVSLDGVPLPQLRVIDVRSSLGLVSQEPVLFDRTIAENIAYGDTSRTVPFDDIKDAAEQANIHRFIVSLPQGYETNIGSKGTQLSGGQKQRVAIARALVRRPKILLLDEATSALDSESEKVVQEALDKGRIGRSCITIAHRLSTVRDADCICVISDGRVAESGTHSTLMNRKGIYYNLYNSGTY</sequence>
<name>A0ABN8AUG0_CHISP</name>
<feature type="domain" description="ABC transmembrane type-1" evidence="10">
    <location>
        <begin position="41"/>
        <end position="340"/>
    </location>
</feature>
<feature type="domain" description="ABC transporter" evidence="9">
    <location>
        <begin position="375"/>
        <end position="611"/>
    </location>
</feature>
<dbReference type="Proteomes" id="UP001153292">
    <property type="component" value="Chromosome 11"/>
</dbReference>
<evidence type="ECO:0000256" key="7">
    <source>
        <dbReference type="ARBA" id="ARBA00023136"/>
    </source>
</evidence>
<evidence type="ECO:0000259" key="9">
    <source>
        <dbReference type="PROSITE" id="PS50893"/>
    </source>
</evidence>
<feature type="transmembrane region" description="Helical" evidence="8">
    <location>
        <begin position="274"/>
        <end position="303"/>
    </location>
</feature>
<feature type="transmembrane region" description="Helical" evidence="8">
    <location>
        <begin position="96"/>
        <end position="121"/>
    </location>
</feature>
<dbReference type="InterPro" id="IPR003593">
    <property type="entry name" value="AAA+_ATPase"/>
</dbReference>
<keyword evidence="3 8" id="KW-0812">Transmembrane</keyword>
<evidence type="ECO:0000256" key="6">
    <source>
        <dbReference type="ARBA" id="ARBA00022989"/>
    </source>
</evidence>
<dbReference type="CDD" id="cd18578">
    <property type="entry name" value="ABC_6TM_Pgp_ABCB1_D2_like"/>
    <property type="match status" value="1"/>
</dbReference>
<dbReference type="InterPro" id="IPR003439">
    <property type="entry name" value="ABC_transporter-like_ATP-bd"/>
</dbReference>
<feature type="domain" description="ABC transmembrane type-1" evidence="10">
    <location>
        <begin position="671"/>
        <end position="958"/>
    </location>
</feature>
<feature type="transmembrane region" description="Helical" evidence="8">
    <location>
        <begin position="712"/>
        <end position="742"/>
    </location>
</feature>
<dbReference type="PROSITE" id="PS50929">
    <property type="entry name" value="ABC_TM1F"/>
    <property type="match status" value="2"/>
</dbReference>
<evidence type="ECO:0000256" key="4">
    <source>
        <dbReference type="ARBA" id="ARBA00022741"/>
    </source>
</evidence>
<dbReference type="InterPro" id="IPR036640">
    <property type="entry name" value="ABC1_TM_sf"/>
</dbReference>
<keyword evidence="7 8" id="KW-0472">Membrane</keyword>
<dbReference type="InterPro" id="IPR039421">
    <property type="entry name" value="Type_1_exporter"/>
</dbReference>
<dbReference type="Gene3D" id="3.40.50.300">
    <property type="entry name" value="P-loop containing nucleotide triphosphate hydrolases"/>
    <property type="match status" value="2"/>
</dbReference>
<evidence type="ECO:0000256" key="2">
    <source>
        <dbReference type="ARBA" id="ARBA00007577"/>
    </source>
</evidence>
<dbReference type="SUPFAM" id="SSF90123">
    <property type="entry name" value="ABC transporter transmembrane region"/>
    <property type="match status" value="2"/>
</dbReference>
<feature type="transmembrane region" description="Helical" evidence="8">
    <location>
        <begin position="791"/>
        <end position="809"/>
    </location>
</feature>
<protein>
    <submittedName>
        <fullName evidence="11">Uncharacterized protein</fullName>
    </submittedName>
</protein>
<dbReference type="SMART" id="SM00382">
    <property type="entry name" value="AAA"/>
    <property type="match status" value="2"/>
</dbReference>
<feature type="transmembrane region" description="Helical" evidence="8">
    <location>
        <begin position="669"/>
        <end position="692"/>
    </location>
</feature>
<feature type="transmembrane region" description="Helical" evidence="8">
    <location>
        <begin position="41"/>
        <end position="61"/>
    </location>
</feature>
<evidence type="ECO:0000256" key="3">
    <source>
        <dbReference type="ARBA" id="ARBA00022692"/>
    </source>
</evidence>
<feature type="transmembrane region" description="Helical" evidence="8">
    <location>
        <begin position="815"/>
        <end position="832"/>
    </location>
</feature>
<evidence type="ECO:0000256" key="1">
    <source>
        <dbReference type="ARBA" id="ARBA00004141"/>
    </source>
</evidence>
<feature type="transmembrane region" description="Helical" evidence="8">
    <location>
        <begin position="315"/>
        <end position="341"/>
    </location>
</feature>